<dbReference type="PIRSF" id="PIRSF002741">
    <property type="entry name" value="MppA"/>
    <property type="match status" value="1"/>
</dbReference>
<keyword evidence="2" id="KW-0813">Transport</keyword>
<accession>A0ABZ3FLC4</accession>
<proteinExistence type="inferred from homology"/>
<dbReference type="InterPro" id="IPR000914">
    <property type="entry name" value="SBP_5_dom"/>
</dbReference>
<evidence type="ECO:0000256" key="2">
    <source>
        <dbReference type="ARBA" id="ARBA00022448"/>
    </source>
</evidence>
<dbReference type="Gene3D" id="3.90.76.10">
    <property type="entry name" value="Dipeptide-binding Protein, Domain 1"/>
    <property type="match status" value="1"/>
</dbReference>
<dbReference type="Gene3D" id="3.10.105.10">
    <property type="entry name" value="Dipeptide-binding Protein, Domain 3"/>
    <property type="match status" value="1"/>
</dbReference>
<feature type="domain" description="Solute-binding protein family 5" evidence="5">
    <location>
        <begin position="65"/>
        <end position="420"/>
    </location>
</feature>
<dbReference type="SUPFAM" id="SSF53850">
    <property type="entry name" value="Periplasmic binding protein-like II"/>
    <property type="match status" value="1"/>
</dbReference>
<comment type="similarity">
    <text evidence="1">Belongs to the bacterial solute-binding protein 5 family.</text>
</comment>
<dbReference type="Gene3D" id="3.40.190.10">
    <property type="entry name" value="Periplasmic binding protein-like II"/>
    <property type="match status" value="1"/>
</dbReference>
<dbReference type="PANTHER" id="PTHR30290:SF9">
    <property type="entry name" value="OLIGOPEPTIDE-BINDING PROTEIN APPA"/>
    <property type="match status" value="1"/>
</dbReference>
<gene>
    <name evidence="6" type="ORF">AADG42_05875</name>
</gene>
<dbReference type="InterPro" id="IPR030678">
    <property type="entry name" value="Peptide/Ni-bd"/>
</dbReference>
<evidence type="ECO:0000256" key="1">
    <source>
        <dbReference type="ARBA" id="ARBA00005695"/>
    </source>
</evidence>
<reference evidence="6 7" key="1">
    <citation type="submission" date="2024-04" db="EMBL/GenBank/DDBJ databases">
        <title>Isolation of an actinomycete strain from pig manure.</title>
        <authorList>
            <person name="Gong T."/>
            <person name="Yu Z."/>
            <person name="An M."/>
            <person name="Wei C."/>
            <person name="Yang W."/>
            <person name="Liu L."/>
        </authorList>
    </citation>
    <scope>NUCLEOTIDE SEQUENCE [LARGE SCALE GENOMIC DNA]</scope>
    <source>
        <strain evidence="6 7">ZF39</strain>
    </source>
</reference>
<evidence type="ECO:0000313" key="6">
    <source>
        <dbReference type="EMBL" id="XAN06854.1"/>
    </source>
</evidence>
<keyword evidence="7" id="KW-1185">Reference proteome</keyword>
<evidence type="ECO:0000259" key="5">
    <source>
        <dbReference type="Pfam" id="PF00496"/>
    </source>
</evidence>
<feature type="compositionally biased region" description="Polar residues" evidence="4">
    <location>
        <begin position="1"/>
        <end position="16"/>
    </location>
</feature>
<dbReference type="RefSeq" id="WP_425308292.1">
    <property type="nucleotide sequence ID" value="NZ_CP154795.1"/>
</dbReference>
<name>A0ABZ3FLC4_9ACTN</name>
<sequence length="502" mass="54707">MAENVTVNSDGSQTLQRGEAKPGGVLRVGLTAAAESLDPAGAVSVQSLIMRQIYDSLFVYDEQGNVQPELAESMETTDDGTTWIMKLPSGVKFHDGTDFNSQAVVAHVTRVGAEGSLARSAGDVRQIDRMETPDATTVQFTLKKANMTFPKIFVNAAVLSAGMIPSPTAVEKYGKEYGLNPVGVGQFKVKQFSAGGDVILERNPDYRIPGHPLLDGIHFVVAADTQSRLQAVIAGDLDVGSTQNGRDLAAATEGGLVSTYQPDGTYYNMLMNLEKAPFDNPTFRKAVAHAIDRQALVDIVFDGKATAMDGFFPPSNPYHIDSGFPQFDPEASKRLVEEFKASGGTPEFTLTVVATPDYQRMAQLIQQMLQDAGITVELRMVDQPTSVTEGLSGNFQAQIRFIEVRAEVDQNMRTQFYSTSRGNNGRKGDPRVDQILDELQTKEGQEKKEELYDELQTAMGEWTPQVPLVAHRLGWYLGPNVAVFPGNRPGGNDPDWRLVAHS</sequence>
<dbReference type="Pfam" id="PF00496">
    <property type="entry name" value="SBP_bac_5"/>
    <property type="match status" value="1"/>
</dbReference>
<dbReference type="EMBL" id="CP154795">
    <property type="protein sequence ID" value="XAN06854.1"/>
    <property type="molecule type" value="Genomic_DNA"/>
</dbReference>
<feature type="region of interest" description="Disordered" evidence="4">
    <location>
        <begin position="1"/>
        <end position="20"/>
    </location>
</feature>
<dbReference type="InterPro" id="IPR039424">
    <property type="entry name" value="SBP_5"/>
</dbReference>
<dbReference type="Proteomes" id="UP001442841">
    <property type="component" value="Chromosome"/>
</dbReference>
<dbReference type="PANTHER" id="PTHR30290">
    <property type="entry name" value="PERIPLASMIC BINDING COMPONENT OF ABC TRANSPORTER"/>
    <property type="match status" value="1"/>
</dbReference>
<keyword evidence="3" id="KW-0732">Signal</keyword>
<evidence type="ECO:0000256" key="3">
    <source>
        <dbReference type="ARBA" id="ARBA00022729"/>
    </source>
</evidence>
<organism evidence="6 7">
    <name type="scientific">Ammonicoccus fulvus</name>
    <dbReference type="NCBI Taxonomy" id="3138240"/>
    <lineage>
        <taxon>Bacteria</taxon>
        <taxon>Bacillati</taxon>
        <taxon>Actinomycetota</taxon>
        <taxon>Actinomycetes</taxon>
        <taxon>Propionibacteriales</taxon>
        <taxon>Propionibacteriaceae</taxon>
        <taxon>Ammonicoccus</taxon>
    </lineage>
</organism>
<evidence type="ECO:0000313" key="7">
    <source>
        <dbReference type="Proteomes" id="UP001442841"/>
    </source>
</evidence>
<protein>
    <submittedName>
        <fullName evidence="6">ABC transporter substrate-binding protein</fullName>
    </submittedName>
</protein>
<evidence type="ECO:0000256" key="4">
    <source>
        <dbReference type="SAM" id="MobiDB-lite"/>
    </source>
</evidence>